<dbReference type="AlphaFoldDB" id="A0A834ILT8"/>
<dbReference type="Proteomes" id="UP000625711">
    <property type="component" value="Unassembled WGS sequence"/>
</dbReference>
<dbReference type="EMBL" id="JAACXV010007098">
    <property type="protein sequence ID" value="KAF7276387.1"/>
    <property type="molecule type" value="Genomic_DNA"/>
</dbReference>
<gene>
    <name evidence="1" type="ORF">GWI33_010374</name>
</gene>
<keyword evidence="2" id="KW-1185">Reference proteome</keyword>
<accession>A0A834ILT8</accession>
<reference evidence="1" key="1">
    <citation type="submission" date="2020-08" db="EMBL/GenBank/DDBJ databases">
        <title>Genome sequencing and assembly of the red palm weevil Rhynchophorus ferrugineus.</title>
        <authorList>
            <person name="Dias G.B."/>
            <person name="Bergman C.M."/>
            <person name="Manee M."/>
        </authorList>
    </citation>
    <scope>NUCLEOTIDE SEQUENCE</scope>
    <source>
        <strain evidence="1">AA-2017</strain>
        <tissue evidence="1">Whole larva</tissue>
    </source>
</reference>
<organism evidence="1 2">
    <name type="scientific">Rhynchophorus ferrugineus</name>
    <name type="common">Red palm weevil</name>
    <name type="synonym">Curculio ferrugineus</name>
    <dbReference type="NCBI Taxonomy" id="354439"/>
    <lineage>
        <taxon>Eukaryota</taxon>
        <taxon>Metazoa</taxon>
        <taxon>Ecdysozoa</taxon>
        <taxon>Arthropoda</taxon>
        <taxon>Hexapoda</taxon>
        <taxon>Insecta</taxon>
        <taxon>Pterygota</taxon>
        <taxon>Neoptera</taxon>
        <taxon>Endopterygota</taxon>
        <taxon>Coleoptera</taxon>
        <taxon>Polyphaga</taxon>
        <taxon>Cucujiformia</taxon>
        <taxon>Curculionidae</taxon>
        <taxon>Dryophthorinae</taxon>
        <taxon>Rhynchophorus</taxon>
    </lineage>
</organism>
<evidence type="ECO:0000313" key="2">
    <source>
        <dbReference type="Proteomes" id="UP000625711"/>
    </source>
</evidence>
<proteinExistence type="predicted"/>
<sequence>MTERHQTNLLRLLQIKPGTFERRIAITGQPGLHTTGKYDRKGRISFFRCLRINLVIYSGQVHRSVCDISRVPDFLRSPTVPYIKRRVSRRCDKSRGRPPPPPLPVPFAPAATDLILTRYFSWCSYRTRPGEWGLEIYVPLYTVGQSNSRFFTSRELQRDGFRRRGRTWGVAISIFYSVRVLLEI</sequence>
<comment type="caution">
    <text evidence="1">The sequence shown here is derived from an EMBL/GenBank/DDBJ whole genome shotgun (WGS) entry which is preliminary data.</text>
</comment>
<evidence type="ECO:0000313" key="1">
    <source>
        <dbReference type="EMBL" id="KAF7276387.1"/>
    </source>
</evidence>
<name>A0A834ILT8_RHYFE</name>
<protein>
    <submittedName>
        <fullName evidence="1">Uncharacterized protein</fullName>
    </submittedName>
</protein>